<dbReference type="eggNOG" id="ENOG5034238">
    <property type="taxonomic scope" value="Bacteria"/>
</dbReference>
<dbReference type="RefSeq" id="WP_007203719.1">
    <property type="nucleotide sequence ID" value="NZ_AKKV01000042.1"/>
</dbReference>
<comment type="caution">
    <text evidence="1">The sequence shown here is derived from an EMBL/GenBank/DDBJ whole genome shotgun (WGS) entry which is preliminary data.</text>
</comment>
<dbReference type="Proteomes" id="UP000004080">
    <property type="component" value="Unassembled WGS sequence"/>
</dbReference>
<dbReference type="EMBL" id="AKKV01000042">
    <property type="protein sequence ID" value="EIT84003.1"/>
    <property type="molecule type" value="Genomic_DNA"/>
</dbReference>
<gene>
    <name evidence="1" type="ORF">A374_18249</name>
</gene>
<keyword evidence="2" id="KW-1185">Reference proteome</keyword>
<dbReference type="OrthoDB" id="2635740at2"/>
<name>I8UB50_9BACL</name>
<sequence>MEADSLFKILIEYEGVEIIIEWNSGLKIVGKTDTFFETDNGLDDDDPKYAEYYATAFQVNHILSQPSSNEGSVYNWLKQQKSSLVEISLYDDPPSAVFLTDGQSVWKRDSQK</sequence>
<dbReference type="AlphaFoldDB" id="I8UB50"/>
<dbReference type="STRING" id="1196324.A374_18249"/>
<dbReference type="PATRIC" id="fig|1196324.3.peg.3723"/>
<organism evidence="1 2">
    <name type="scientific">Fictibacillus macauensis ZFHKF-1</name>
    <dbReference type="NCBI Taxonomy" id="1196324"/>
    <lineage>
        <taxon>Bacteria</taxon>
        <taxon>Bacillati</taxon>
        <taxon>Bacillota</taxon>
        <taxon>Bacilli</taxon>
        <taxon>Bacillales</taxon>
        <taxon>Fictibacillaceae</taxon>
        <taxon>Fictibacillus</taxon>
    </lineage>
</organism>
<evidence type="ECO:0000313" key="1">
    <source>
        <dbReference type="EMBL" id="EIT84003.1"/>
    </source>
</evidence>
<evidence type="ECO:0000313" key="2">
    <source>
        <dbReference type="Proteomes" id="UP000004080"/>
    </source>
</evidence>
<protein>
    <submittedName>
        <fullName evidence="1">Uncharacterized protein</fullName>
    </submittedName>
</protein>
<reference evidence="1 2" key="1">
    <citation type="journal article" date="2012" name="J. Bacteriol.">
        <title>Genome of Bacillus macauensis ZFHKF-1, a Long-Chain-Forming Bacterium.</title>
        <authorList>
            <person name="Cai L."/>
            <person name="Zhang T."/>
        </authorList>
    </citation>
    <scope>NUCLEOTIDE SEQUENCE [LARGE SCALE GENOMIC DNA]</scope>
    <source>
        <strain evidence="1 2">ZFHKF-1</strain>
    </source>
</reference>
<proteinExistence type="predicted"/>
<accession>I8UB50</accession>